<gene>
    <name evidence="7" type="ORF">P43SY_006446</name>
</gene>
<dbReference type="GO" id="GO:0046513">
    <property type="term" value="P:ceramide biosynthetic process"/>
    <property type="evidence" value="ECO:0007669"/>
    <property type="project" value="TreeGrafter"/>
</dbReference>
<keyword evidence="8" id="KW-1185">Reference proteome</keyword>
<feature type="compositionally biased region" description="Polar residues" evidence="5">
    <location>
        <begin position="710"/>
        <end position="721"/>
    </location>
</feature>
<dbReference type="GO" id="GO:0006685">
    <property type="term" value="P:sphingomyelin catabolic process"/>
    <property type="evidence" value="ECO:0007669"/>
    <property type="project" value="TreeGrafter"/>
</dbReference>
<feature type="region of interest" description="Disordered" evidence="5">
    <location>
        <begin position="153"/>
        <end position="187"/>
    </location>
</feature>
<feature type="compositionally biased region" description="Polar residues" evidence="5">
    <location>
        <begin position="1"/>
        <end position="10"/>
    </location>
</feature>
<sequence length="906" mass="99080">MASFARSSTAGPRGRPGLARANSSTSNSSNSSSGGGGSTGSSAPRRAASSDLNALSLDTDEDFDRLLASYDVPAAIDALRRFLAVEVQTSVTSVVGAGSKQQSAQIKRKFYERFNQILDRIFGNDDVSKHKYGGWMDYSAGVAPLSAAPTASASSGSASSAASSLPLPRNKRMSSSSGIADSASLSPEQADEQRLQSYVASLTASGRALTEFLGYLKEEDAGSIFPFLFKMTHPVEFKVELDLLPEQSKLSIMSRSAFTSVLFTQLLQKPILKQRIDPREPVLLVTIKELFLFYFMRHPASANHQSSAATADASAATSLMGSLSDTFTRPKRRTDFSWRGFFSDGVVSLTRGNPYNVLLLQYLKVFFPDSSKPVQSRFRGKILQFSNLFLHVLIEFWLRQNLIVFASDASNLSSVDSSLLYRAPQRLASPFAAVHTQTTYMAPSDDLLSSLVLTIIHLLSDSFFPASLDAATSTQYSGMAVGSGGGYLTPSITVLRRPLYEFLRLVFSRAPIGLSPAAFFAITDVWLAYIQPWNCRAWSQGQAPVLRRSPSDSGSSSTGSNVDAPAGYTPAWETFVLANYHFYTTLLGAFVERAKELDLTGGDERAIATLDRVLAVFNPDLLALLRQASEFLDKNQPYTIPTTSAPGFSARQTRAKSTDHDGLSPAQGQVLTYYCKALGLECVGVPLHASYHRDAERLFDKLWTDSGFSGASDSTATSVPTRSPRPSGASAMSWFGQSSGESPLDRVSRLSRQLRRVFEISDAYVASTAHARSLSGSASAALEPMFPSRHLRLRHLLTREGIVQLCLGQRVCSPDEVEFIGDPMLRPIRSYEVAMLVRLSYRVSTWLNQQLGLRSPYRGKHYEDNVHVDPVKAATTFRFNLRFLASKPNLVFLGVFVALFYLLLLW</sequence>
<evidence type="ECO:0000256" key="5">
    <source>
        <dbReference type="SAM" id="MobiDB-lite"/>
    </source>
</evidence>
<reference evidence="7" key="1">
    <citation type="submission" date="2021-12" db="EMBL/GenBank/DDBJ databases">
        <title>Prjna785345.</title>
        <authorList>
            <person name="Rujirawat T."/>
            <person name="Krajaejun T."/>
        </authorList>
    </citation>
    <scope>NUCLEOTIDE SEQUENCE</scope>
    <source>
        <strain evidence="7">Pi057C3</strain>
    </source>
</reference>
<feature type="compositionally biased region" description="Low complexity" evidence="5">
    <location>
        <begin position="19"/>
        <end position="32"/>
    </location>
</feature>
<evidence type="ECO:0000313" key="7">
    <source>
        <dbReference type="EMBL" id="KAJ0408516.1"/>
    </source>
</evidence>
<evidence type="ECO:0008006" key="9">
    <source>
        <dbReference type="Google" id="ProtNLM"/>
    </source>
</evidence>
<dbReference type="GO" id="GO:0050290">
    <property type="term" value="F:sphingomyelin phosphodiesterase D activity"/>
    <property type="evidence" value="ECO:0007669"/>
    <property type="project" value="InterPro"/>
</dbReference>
<dbReference type="GO" id="GO:0016020">
    <property type="term" value="C:membrane"/>
    <property type="evidence" value="ECO:0007669"/>
    <property type="project" value="UniProtKB-SubCell"/>
</dbReference>
<dbReference type="InterPro" id="IPR024129">
    <property type="entry name" value="Sphingomy_SMPD4"/>
</dbReference>
<evidence type="ECO:0000256" key="4">
    <source>
        <dbReference type="ARBA" id="ARBA00023136"/>
    </source>
</evidence>
<evidence type="ECO:0000256" key="1">
    <source>
        <dbReference type="ARBA" id="ARBA00004167"/>
    </source>
</evidence>
<feature type="compositionally biased region" description="Low complexity" evidence="5">
    <location>
        <begin position="153"/>
        <end position="186"/>
    </location>
</feature>
<comment type="caution">
    <text evidence="7">The sequence shown here is derived from an EMBL/GenBank/DDBJ whole genome shotgun (WGS) entry which is preliminary data.</text>
</comment>
<dbReference type="AlphaFoldDB" id="A0AAD5QEI2"/>
<keyword evidence="4 6" id="KW-0472">Membrane</keyword>
<evidence type="ECO:0000256" key="3">
    <source>
        <dbReference type="ARBA" id="ARBA00022989"/>
    </source>
</evidence>
<dbReference type="Proteomes" id="UP001209570">
    <property type="component" value="Unassembled WGS sequence"/>
</dbReference>
<dbReference type="GO" id="GO:0046475">
    <property type="term" value="P:glycerophospholipid catabolic process"/>
    <property type="evidence" value="ECO:0007669"/>
    <property type="project" value="TreeGrafter"/>
</dbReference>
<evidence type="ECO:0000313" key="8">
    <source>
        <dbReference type="Proteomes" id="UP001209570"/>
    </source>
</evidence>
<proteinExistence type="predicted"/>
<keyword evidence="3 6" id="KW-1133">Transmembrane helix</keyword>
<evidence type="ECO:0000256" key="6">
    <source>
        <dbReference type="SAM" id="Phobius"/>
    </source>
</evidence>
<feature type="region of interest" description="Disordered" evidence="5">
    <location>
        <begin position="710"/>
        <end position="738"/>
    </location>
</feature>
<feature type="region of interest" description="Disordered" evidence="5">
    <location>
        <begin position="1"/>
        <end position="48"/>
    </location>
</feature>
<comment type="subcellular location">
    <subcellularLocation>
        <location evidence="1">Membrane</location>
        <topology evidence="1">Single-pass membrane protein</topology>
    </subcellularLocation>
</comment>
<dbReference type="PANTHER" id="PTHR12988">
    <property type="entry name" value="SPHINGOMYELIN PHOSPHODIESTERASE 4"/>
    <property type="match status" value="1"/>
</dbReference>
<dbReference type="Pfam" id="PF14724">
    <property type="entry name" value="mit_SMPDase"/>
    <property type="match status" value="2"/>
</dbReference>
<evidence type="ECO:0000256" key="2">
    <source>
        <dbReference type="ARBA" id="ARBA00022692"/>
    </source>
</evidence>
<accession>A0AAD5QEI2</accession>
<protein>
    <recommendedName>
        <fullName evidence="9">Sphingomyelin phosphodiesterase 4</fullName>
    </recommendedName>
</protein>
<dbReference type="EMBL" id="JAKCXM010000011">
    <property type="protein sequence ID" value="KAJ0408516.1"/>
    <property type="molecule type" value="Genomic_DNA"/>
</dbReference>
<keyword evidence="2 6" id="KW-0812">Transmembrane</keyword>
<feature type="transmembrane region" description="Helical" evidence="6">
    <location>
        <begin position="888"/>
        <end position="905"/>
    </location>
</feature>
<name>A0AAD5QEI2_PYTIN</name>
<organism evidence="7 8">
    <name type="scientific">Pythium insidiosum</name>
    <name type="common">Pythiosis disease agent</name>
    <dbReference type="NCBI Taxonomy" id="114742"/>
    <lineage>
        <taxon>Eukaryota</taxon>
        <taxon>Sar</taxon>
        <taxon>Stramenopiles</taxon>
        <taxon>Oomycota</taxon>
        <taxon>Peronosporomycetes</taxon>
        <taxon>Pythiales</taxon>
        <taxon>Pythiaceae</taxon>
        <taxon>Pythium</taxon>
    </lineage>
</organism>
<dbReference type="PANTHER" id="PTHR12988:SF6">
    <property type="entry name" value="SPHINGOMYELIN PHOSPHODIESTERASE 4"/>
    <property type="match status" value="1"/>
</dbReference>